<dbReference type="InterPro" id="IPR004840">
    <property type="entry name" value="Amino_acid_permease_CS"/>
</dbReference>
<feature type="transmembrane region" description="Helical" evidence="9">
    <location>
        <begin position="390"/>
        <end position="407"/>
    </location>
</feature>
<comment type="similarity">
    <text evidence="2">Belongs to the amino acid-polyamine-organocation (APC) superfamily. YAT (TC 2.A.3.10) family.</text>
</comment>
<dbReference type="STRING" id="2163413.A0A4P6XMK1"/>
<feature type="transmembrane region" description="Helical" evidence="9">
    <location>
        <begin position="62"/>
        <end position="82"/>
    </location>
</feature>
<dbReference type="EMBL" id="CP034458">
    <property type="protein sequence ID" value="QBM88079.1"/>
    <property type="molecule type" value="Genomic_DNA"/>
</dbReference>
<keyword evidence="12" id="KW-1185">Reference proteome</keyword>
<evidence type="ECO:0000256" key="5">
    <source>
        <dbReference type="ARBA" id="ARBA00022970"/>
    </source>
</evidence>
<gene>
    <name evidence="11" type="primary">MPUL0C00420</name>
    <name evidence="11" type="ORF">METSCH_C00420</name>
</gene>
<sequence length="563" mass="62405">MVDFANNLAGSSNENEPEIGLSKKGPDFVSNEKNQILYETNSVESVPVKELQKGLKNRHVQLIALGGAIGTGLFVGSGMALYTCGPAALFLSYIILSTIIWFVMNMLAEMATFLPVRGSGALLFINDYTDPSLGFAIGYNYWYCWSVIIAAEVVASALVIQYWTTKVNIAVWLSVFLVFIFVVNMCPVQVYGEIEFYFAGIKLVAMTGLIILGVVLFFGGGPNHDRLGFRYWQNGDAFHEHLVDGSTGRFLSFWTAIIRAGYSFITAPELVVTCTGETSNPRKALPRCANQFIYRLVFFYLLGSLVISVTAYSRSPALATGSSDASASPFVLGIQNAGIPVLNHVINAVVLTSAASAGNSFLYIASRTLYSLLKKGSAPKLFSKVNRYGVPYYSVCMSFAVGCLSYLNVSSSSADVFTWLTNLTTVSGFVSWIFVSIAYLRWRKGIAIQGLEDRLPYKTRFQPFGAYFVLVFISLITITNGYAVFFDFNAPDFIASYITLPIVFALYTGHRAYSYFYLGRKRWLTPPEEFDFSNLEMVEYEQSQIIETEPKSRLDRILHSFVG</sequence>
<feature type="transmembrane region" description="Helical" evidence="9">
    <location>
        <begin position="494"/>
        <end position="513"/>
    </location>
</feature>
<accession>A0A4P6XMK1</accession>
<dbReference type="InterPro" id="IPR004841">
    <property type="entry name" value="AA-permease/SLC12A_dom"/>
</dbReference>
<dbReference type="FunFam" id="1.20.1740.10:FF:000006">
    <property type="entry name" value="General amino acid permease"/>
    <property type="match status" value="1"/>
</dbReference>
<evidence type="ECO:0000256" key="1">
    <source>
        <dbReference type="ARBA" id="ARBA00004141"/>
    </source>
</evidence>
<dbReference type="PANTHER" id="PTHR43341">
    <property type="entry name" value="AMINO ACID PERMEASE"/>
    <property type="match status" value="1"/>
</dbReference>
<evidence type="ECO:0000313" key="12">
    <source>
        <dbReference type="Proteomes" id="UP000292447"/>
    </source>
</evidence>
<organism evidence="11 12">
    <name type="scientific">Metschnikowia aff. pulcherrima</name>
    <dbReference type="NCBI Taxonomy" id="2163413"/>
    <lineage>
        <taxon>Eukaryota</taxon>
        <taxon>Fungi</taxon>
        <taxon>Dikarya</taxon>
        <taxon>Ascomycota</taxon>
        <taxon>Saccharomycotina</taxon>
        <taxon>Pichiomycetes</taxon>
        <taxon>Metschnikowiaceae</taxon>
        <taxon>Metschnikowia</taxon>
    </lineage>
</organism>
<dbReference type="InterPro" id="IPR050524">
    <property type="entry name" value="APC_YAT"/>
</dbReference>
<protein>
    <submittedName>
        <fullName evidence="11">Proline transporter, YAT family</fullName>
    </submittedName>
</protein>
<feature type="transmembrane region" description="Helical" evidence="9">
    <location>
        <begin position="461"/>
        <end position="482"/>
    </location>
</feature>
<feature type="region of interest" description="Disordered" evidence="8">
    <location>
        <begin position="1"/>
        <end position="27"/>
    </location>
</feature>
<dbReference type="Gene3D" id="1.20.1740.10">
    <property type="entry name" value="Amino acid/polyamine transporter I"/>
    <property type="match status" value="1"/>
</dbReference>
<dbReference type="PROSITE" id="PS00218">
    <property type="entry name" value="AMINO_ACID_PERMEASE_1"/>
    <property type="match status" value="1"/>
</dbReference>
<dbReference type="GO" id="GO:0015171">
    <property type="term" value="F:amino acid transmembrane transporter activity"/>
    <property type="evidence" value="ECO:0007669"/>
    <property type="project" value="TreeGrafter"/>
</dbReference>
<reference evidence="12" key="1">
    <citation type="submission" date="2019-03" db="EMBL/GenBank/DDBJ databases">
        <title>Snf2 controls pulcherriminic acid biosynthesis and connects pigmentation and antifungal activity of the yeast Metschnikowia pulcherrima.</title>
        <authorList>
            <person name="Gore-Lloyd D."/>
            <person name="Sumann I."/>
            <person name="Brachmann A.O."/>
            <person name="Schneeberger K."/>
            <person name="Ortiz-Merino R.A."/>
            <person name="Moreno-Beltran M."/>
            <person name="Schlaefli M."/>
            <person name="Kirner P."/>
            <person name="Santos Kron A."/>
            <person name="Wolfe K.H."/>
            <person name="Piel J."/>
            <person name="Ahrens C.H."/>
            <person name="Henk D."/>
            <person name="Freimoser F.M."/>
        </authorList>
    </citation>
    <scope>NUCLEOTIDE SEQUENCE [LARGE SCALE GENOMIC DNA]</scope>
    <source>
        <strain evidence="12">APC 1.2</strain>
    </source>
</reference>
<dbReference type="Pfam" id="PF00324">
    <property type="entry name" value="AA_permease"/>
    <property type="match status" value="1"/>
</dbReference>
<dbReference type="PIRSF" id="PIRSF006060">
    <property type="entry name" value="AA_transporter"/>
    <property type="match status" value="1"/>
</dbReference>
<evidence type="ECO:0000256" key="7">
    <source>
        <dbReference type="ARBA" id="ARBA00023136"/>
    </source>
</evidence>
<keyword evidence="7 9" id="KW-0472">Membrane</keyword>
<name>A0A4P6XMK1_9ASCO</name>
<dbReference type="Proteomes" id="UP000292447">
    <property type="component" value="Chromosome III"/>
</dbReference>
<keyword evidence="3" id="KW-0813">Transport</keyword>
<feature type="transmembrane region" description="Helical" evidence="9">
    <location>
        <begin position="345"/>
        <end position="365"/>
    </location>
</feature>
<evidence type="ECO:0000256" key="3">
    <source>
        <dbReference type="ARBA" id="ARBA00022448"/>
    </source>
</evidence>
<dbReference type="PANTHER" id="PTHR43341:SF36">
    <property type="entry name" value="PROLINE-SPECIFIC PERMEASE"/>
    <property type="match status" value="1"/>
</dbReference>
<evidence type="ECO:0000256" key="8">
    <source>
        <dbReference type="SAM" id="MobiDB-lite"/>
    </source>
</evidence>
<feature type="transmembrane region" description="Helical" evidence="9">
    <location>
        <begin position="419"/>
        <end position="440"/>
    </location>
</feature>
<evidence type="ECO:0000256" key="9">
    <source>
        <dbReference type="SAM" id="Phobius"/>
    </source>
</evidence>
<keyword evidence="5" id="KW-0029">Amino-acid transport</keyword>
<feature type="domain" description="Amino acid permease/ SLC12A" evidence="10">
    <location>
        <begin position="59"/>
        <end position="513"/>
    </location>
</feature>
<dbReference type="GO" id="GO:0016020">
    <property type="term" value="C:membrane"/>
    <property type="evidence" value="ECO:0007669"/>
    <property type="project" value="UniProtKB-SubCell"/>
</dbReference>
<feature type="transmembrane region" description="Helical" evidence="9">
    <location>
        <begin position="292"/>
        <end position="312"/>
    </location>
</feature>
<evidence type="ECO:0000256" key="6">
    <source>
        <dbReference type="ARBA" id="ARBA00022989"/>
    </source>
</evidence>
<dbReference type="AlphaFoldDB" id="A0A4P6XMK1"/>
<feature type="transmembrane region" description="Helical" evidence="9">
    <location>
        <begin position="88"/>
        <end position="108"/>
    </location>
</feature>
<proteinExistence type="inferred from homology"/>
<feature type="transmembrane region" description="Helical" evidence="9">
    <location>
        <begin position="169"/>
        <end position="191"/>
    </location>
</feature>
<evidence type="ECO:0000256" key="4">
    <source>
        <dbReference type="ARBA" id="ARBA00022692"/>
    </source>
</evidence>
<evidence type="ECO:0000259" key="10">
    <source>
        <dbReference type="Pfam" id="PF00324"/>
    </source>
</evidence>
<evidence type="ECO:0000256" key="2">
    <source>
        <dbReference type="ARBA" id="ARBA00006983"/>
    </source>
</evidence>
<evidence type="ECO:0000313" key="11">
    <source>
        <dbReference type="EMBL" id="QBM88079.1"/>
    </source>
</evidence>
<keyword evidence="6 9" id="KW-1133">Transmembrane helix</keyword>
<keyword evidence="4 9" id="KW-0812">Transmembrane</keyword>
<comment type="subcellular location">
    <subcellularLocation>
        <location evidence="1">Membrane</location>
        <topology evidence="1">Multi-pass membrane protein</topology>
    </subcellularLocation>
</comment>
<feature type="transmembrane region" description="Helical" evidence="9">
    <location>
        <begin position="203"/>
        <end position="221"/>
    </location>
</feature>
<feature type="transmembrane region" description="Helical" evidence="9">
    <location>
        <begin position="142"/>
        <end position="163"/>
    </location>
</feature>